<keyword evidence="5" id="KW-0028">Amino-acid biosynthesis</keyword>
<evidence type="ECO:0000256" key="7">
    <source>
        <dbReference type="PIRSR" id="PIRSR600183-50"/>
    </source>
</evidence>
<dbReference type="InterPro" id="IPR022644">
    <property type="entry name" value="De-COase2_N"/>
</dbReference>
<evidence type="ECO:0000259" key="10">
    <source>
        <dbReference type="Pfam" id="PF02784"/>
    </source>
</evidence>
<dbReference type="PANTHER" id="PTHR43727">
    <property type="entry name" value="DIAMINOPIMELATE DECARBOXYLASE"/>
    <property type="match status" value="1"/>
</dbReference>
<comment type="function">
    <text evidence="5">Specifically catalyzes the decarboxylation of meso-diaminopimelate (meso-DAP) to L-lysine.</text>
</comment>
<dbReference type="GO" id="GO:0030170">
    <property type="term" value="F:pyridoxal phosphate binding"/>
    <property type="evidence" value="ECO:0007669"/>
    <property type="project" value="UniProtKB-UniRule"/>
</dbReference>
<dbReference type="PANTHER" id="PTHR43727:SF2">
    <property type="entry name" value="GROUP IV DECARBOXYLASE"/>
    <property type="match status" value="1"/>
</dbReference>
<evidence type="ECO:0000313" key="11">
    <source>
        <dbReference type="EMBL" id="NIK87923.1"/>
    </source>
</evidence>
<dbReference type="NCBIfam" id="TIGR01048">
    <property type="entry name" value="lysA"/>
    <property type="match status" value="1"/>
</dbReference>
<feature type="binding site" evidence="5">
    <location>
        <position position="277"/>
    </location>
    <ligand>
        <name>substrate</name>
    </ligand>
</feature>
<evidence type="ECO:0000259" key="9">
    <source>
        <dbReference type="Pfam" id="PF00278"/>
    </source>
</evidence>
<sequence length="421" mass="44308">MNHFQYKDGVLCAEDVSLAAIAKEVGTPFYCYSSATLERHYKVFSQSLPKDSLVAFSVKANGNLAVLKTLAAMGAGADVVSGGELKKALAAGIAAEKIVFSGVGKTKTEMALALKSGIFQFNVESEPELFALNDVAASLGVKAPIAFRVNPDVDALTHAKISTGHSETKFGVPWAKVEEAYAAAAKLPNIDVCGIDVHIGSQITDLAPFAAAFDRITALTKSLRAAGHTISRIDVGGGLGVPYRNDNVPPPDPAAYGALAAKVVKETGAQMIFEPGRVIVANAGVLVTRVIYAKSGEDKNFLIVDAGMNDLIRPAMYDAYHEIVAVKAPAADAPWSRYDVVGPVCETSDIFGADRALPVLKSDDLVAILAAGAYGAVMASAYNARPLAPEVLVKGDEWAVVRPRMDDDALYASDRIPAWIG</sequence>
<dbReference type="HAMAP" id="MF_02120">
    <property type="entry name" value="LysA"/>
    <property type="match status" value="1"/>
</dbReference>
<comment type="catalytic activity">
    <reaction evidence="5 8">
        <text>meso-2,6-diaminopimelate + H(+) = L-lysine + CO2</text>
        <dbReference type="Rhea" id="RHEA:15101"/>
        <dbReference type="ChEBI" id="CHEBI:15378"/>
        <dbReference type="ChEBI" id="CHEBI:16526"/>
        <dbReference type="ChEBI" id="CHEBI:32551"/>
        <dbReference type="ChEBI" id="CHEBI:57791"/>
        <dbReference type="EC" id="4.1.1.20"/>
    </reaction>
</comment>
<feature type="binding site" evidence="5">
    <location>
        <position position="317"/>
    </location>
    <ligand>
        <name>substrate</name>
    </ligand>
</feature>
<comment type="pathway">
    <text evidence="5 8">Amino-acid biosynthesis; L-lysine biosynthesis via DAP pathway; L-lysine from DL-2,6-diaminopimelate: step 1/1.</text>
</comment>
<feature type="binding site" evidence="5">
    <location>
        <position position="238"/>
    </location>
    <ligand>
        <name>pyridoxal 5'-phosphate</name>
        <dbReference type="ChEBI" id="CHEBI:597326"/>
    </ligand>
</feature>
<dbReference type="Pfam" id="PF02784">
    <property type="entry name" value="Orn_Arg_deC_N"/>
    <property type="match status" value="1"/>
</dbReference>
<dbReference type="PRINTS" id="PR01179">
    <property type="entry name" value="ODADCRBXLASE"/>
</dbReference>
<organism evidence="11 12">
    <name type="scientific">Rhizomicrobium palustre</name>
    <dbReference type="NCBI Taxonomy" id="189966"/>
    <lineage>
        <taxon>Bacteria</taxon>
        <taxon>Pseudomonadati</taxon>
        <taxon>Pseudomonadota</taxon>
        <taxon>Alphaproteobacteria</taxon>
        <taxon>Micropepsales</taxon>
        <taxon>Micropepsaceae</taxon>
        <taxon>Rhizomicrobium</taxon>
    </lineage>
</organism>
<evidence type="ECO:0000256" key="3">
    <source>
        <dbReference type="ARBA" id="ARBA00022898"/>
    </source>
</evidence>
<feature type="active site" description="Proton donor" evidence="7">
    <location>
        <position position="345"/>
    </location>
</feature>
<feature type="binding site" evidence="5">
    <location>
        <position position="374"/>
    </location>
    <ligand>
        <name>pyridoxal 5'-phosphate</name>
        <dbReference type="ChEBI" id="CHEBI:597326"/>
    </ligand>
</feature>
<comment type="cofactor">
    <cofactor evidence="1 5 7 8">
        <name>pyridoxal 5'-phosphate</name>
        <dbReference type="ChEBI" id="CHEBI:597326"/>
    </cofactor>
</comment>
<gene>
    <name evidence="5" type="primary">lysA</name>
    <name evidence="11" type="ORF">FHS83_001241</name>
</gene>
<feature type="binding site" evidence="5">
    <location>
        <position position="374"/>
    </location>
    <ligand>
        <name>substrate</name>
    </ligand>
</feature>
<keyword evidence="12" id="KW-1185">Reference proteome</keyword>
<keyword evidence="5 8" id="KW-0457">Lysine biosynthesis</keyword>
<dbReference type="Gene3D" id="2.40.37.10">
    <property type="entry name" value="Lyase, Ornithine Decarboxylase, Chain A, domain 1"/>
    <property type="match status" value="1"/>
</dbReference>
<dbReference type="InterPro" id="IPR002986">
    <property type="entry name" value="DAP_deCOOHase_LysA"/>
</dbReference>
<dbReference type="PRINTS" id="PR01181">
    <property type="entry name" value="DAPDCRBXLASE"/>
</dbReference>
<dbReference type="AlphaFoldDB" id="A0A846MX70"/>
<evidence type="ECO:0000256" key="4">
    <source>
        <dbReference type="ARBA" id="ARBA00023239"/>
    </source>
</evidence>
<keyword evidence="4 5" id="KW-0456">Lyase</keyword>
<proteinExistence type="inferred from homology"/>
<dbReference type="EC" id="4.1.1.20" evidence="5 6"/>
<keyword evidence="2 5" id="KW-0210">Decarboxylase</keyword>
<feature type="binding site" evidence="5">
    <location>
        <position position="346"/>
    </location>
    <ligand>
        <name>substrate</name>
    </ligand>
</feature>
<keyword evidence="3 5" id="KW-0663">Pyridoxal phosphate</keyword>
<evidence type="ECO:0000313" key="12">
    <source>
        <dbReference type="Proteomes" id="UP000570514"/>
    </source>
</evidence>
<dbReference type="InterPro" id="IPR000183">
    <property type="entry name" value="Orn/DAP/Arg_de-COase"/>
</dbReference>
<reference evidence="11 12" key="1">
    <citation type="submission" date="2020-03" db="EMBL/GenBank/DDBJ databases">
        <title>Genomic Encyclopedia of Type Strains, Phase IV (KMG-IV): sequencing the most valuable type-strain genomes for metagenomic binning, comparative biology and taxonomic classification.</title>
        <authorList>
            <person name="Goeker M."/>
        </authorList>
    </citation>
    <scope>NUCLEOTIDE SEQUENCE [LARGE SCALE GENOMIC DNA]</scope>
    <source>
        <strain evidence="11 12">DSM 19867</strain>
    </source>
</reference>
<comment type="subunit">
    <text evidence="5">Homodimer.</text>
</comment>
<comment type="caution">
    <text evidence="11">The sequence shown here is derived from an EMBL/GenBank/DDBJ whole genome shotgun (WGS) entry which is preliminary data.</text>
</comment>
<evidence type="ECO:0000256" key="2">
    <source>
        <dbReference type="ARBA" id="ARBA00022793"/>
    </source>
</evidence>
<feature type="binding site" evidence="5">
    <location>
        <begin position="274"/>
        <end position="277"/>
    </location>
    <ligand>
        <name>pyridoxal 5'-phosphate</name>
        <dbReference type="ChEBI" id="CHEBI:597326"/>
    </ligand>
</feature>
<dbReference type="SUPFAM" id="SSF51419">
    <property type="entry name" value="PLP-binding barrel"/>
    <property type="match status" value="1"/>
</dbReference>
<dbReference type="GO" id="GO:0009089">
    <property type="term" value="P:lysine biosynthetic process via diaminopimelate"/>
    <property type="evidence" value="ECO:0007669"/>
    <property type="project" value="UniProtKB-UniRule"/>
</dbReference>
<dbReference type="GO" id="GO:0008836">
    <property type="term" value="F:diaminopimelate decarboxylase activity"/>
    <property type="evidence" value="ECO:0007669"/>
    <property type="project" value="UniProtKB-UniRule"/>
</dbReference>
<dbReference type="PROSITE" id="PS00879">
    <property type="entry name" value="ODR_DC_2_2"/>
    <property type="match status" value="1"/>
</dbReference>
<dbReference type="SUPFAM" id="SSF50621">
    <property type="entry name" value="Alanine racemase C-terminal domain-like"/>
    <property type="match status" value="1"/>
</dbReference>
<dbReference type="EMBL" id="JAASRM010000001">
    <property type="protein sequence ID" value="NIK87923.1"/>
    <property type="molecule type" value="Genomic_DNA"/>
</dbReference>
<feature type="domain" description="Orn/DAP/Arg decarboxylase 2 C-terminal" evidence="9">
    <location>
        <begin position="29"/>
        <end position="372"/>
    </location>
</feature>
<comment type="similarity">
    <text evidence="5">Belongs to the Orn/Lys/Arg decarboxylase class-II family. LysA subfamily.</text>
</comment>
<dbReference type="RefSeq" id="WP_167081928.1">
    <property type="nucleotide sequence ID" value="NZ_BAAADC010000001.1"/>
</dbReference>
<dbReference type="InterPro" id="IPR029066">
    <property type="entry name" value="PLP-binding_barrel"/>
</dbReference>
<dbReference type="InterPro" id="IPR022643">
    <property type="entry name" value="De-COase2_C"/>
</dbReference>
<dbReference type="InterPro" id="IPR022657">
    <property type="entry name" value="De-COase2_CS"/>
</dbReference>
<dbReference type="Gene3D" id="3.20.20.10">
    <property type="entry name" value="Alanine racemase"/>
    <property type="match status" value="1"/>
</dbReference>
<evidence type="ECO:0000256" key="5">
    <source>
        <dbReference type="HAMAP-Rule" id="MF_02120"/>
    </source>
</evidence>
<dbReference type="CDD" id="cd06828">
    <property type="entry name" value="PLPDE_III_DapDC"/>
    <property type="match status" value="1"/>
</dbReference>
<dbReference type="InterPro" id="IPR009006">
    <property type="entry name" value="Ala_racemase/Decarboxylase_C"/>
</dbReference>
<dbReference type="UniPathway" id="UPA00034">
    <property type="reaction ID" value="UER00027"/>
</dbReference>
<evidence type="ECO:0000256" key="6">
    <source>
        <dbReference type="NCBIfam" id="TIGR01048"/>
    </source>
</evidence>
<dbReference type="Proteomes" id="UP000570514">
    <property type="component" value="Unassembled WGS sequence"/>
</dbReference>
<feature type="modified residue" description="N6-(pyridoxal phosphate)lysine" evidence="5 7">
    <location>
        <position position="59"/>
    </location>
</feature>
<dbReference type="FunFam" id="3.20.20.10:FF:000003">
    <property type="entry name" value="Diaminopimelate decarboxylase"/>
    <property type="match status" value="1"/>
</dbReference>
<name>A0A846MX70_9PROT</name>
<accession>A0A846MX70</accession>
<protein>
    <recommendedName>
        <fullName evidence="5 6">Diaminopimelate decarboxylase</fullName>
        <shortName evidence="5">DAP decarboxylase</shortName>
        <shortName evidence="5">DAPDC</shortName>
        <ecNumber evidence="5 6">4.1.1.20</ecNumber>
    </recommendedName>
</protein>
<evidence type="ECO:0000256" key="1">
    <source>
        <dbReference type="ARBA" id="ARBA00001933"/>
    </source>
</evidence>
<evidence type="ECO:0000256" key="8">
    <source>
        <dbReference type="RuleBase" id="RU003738"/>
    </source>
</evidence>
<feature type="domain" description="Orn/DAP/Arg decarboxylase 2 N-terminal" evidence="10">
    <location>
        <begin position="35"/>
        <end position="281"/>
    </location>
</feature>
<feature type="binding site" evidence="5">
    <location>
        <position position="313"/>
    </location>
    <ligand>
        <name>substrate</name>
    </ligand>
</feature>
<dbReference type="Pfam" id="PF00278">
    <property type="entry name" value="Orn_DAP_Arg_deC"/>
    <property type="match status" value="1"/>
</dbReference>